<organism evidence="1">
    <name type="scientific">marine metagenome</name>
    <dbReference type="NCBI Taxonomy" id="408172"/>
    <lineage>
        <taxon>unclassified sequences</taxon>
        <taxon>metagenomes</taxon>
        <taxon>ecological metagenomes</taxon>
    </lineage>
</organism>
<evidence type="ECO:0000313" key="1">
    <source>
        <dbReference type="EMBL" id="SVD59654.1"/>
    </source>
</evidence>
<dbReference type="EMBL" id="UINC01160810">
    <property type="protein sequence ID" value="SVD59654.1"/>
    <property type="molecule type" value="Genomic_DNA"/>
</dbReference>
<accession>A0A382WM34</accession>
<feature type="non-terminal residue" evidence="1">
    <location>
        <position position="50"/>
    </location>
</feature>
<name>A0A382WM34_9ZZZZ</name>
<proteinExistence type="predicted"/>
<reference evidence="1" key="1">
    <citation type="submission" date="2018-05" db="EMBL/GenBank/DDBJ databases">
        <authorList>
            <person name="Lanie J.A."/>
            <person name="Ng W.-L."/>
            <person name="Kazmierczak K.M."/>
            <person name="Andrzejewski T.M."/>
            <person name="Davidsen T.M."/>
            <person name="Wayne K.J."/>
            <person name="Tettelin H."/>
            <person name="Glass J.I."/>
            <person name="Rusch D."/>
            <person name="Podicherti R."/>
            <person name="Tsui H.-C.T."/>
            <person name="Winkler M.E."/>
        </authorList>
    </citation>
    <scope>NUCLEOTIDE SEQUENCE</scope>
</reference>
<sequence>SAKRLSRVMSGPPRRTAVLRKQRSISFLRRHWKMEFPSTGSRWRPRTLDS</sequence>
<feature type="non-terminal residue" evidence="1">
    <location>
        <position position="1"/>
    </location>
</feature>
<dbReference type="AlphaFoldDB" id="A0A382WM34"/>
<protein>
    <submittedName>
        <fullName evidence="1">Uncharacterized protein</fullName>
    </submittedName>
</protein>
<gene>
    <name evidence="1" type="ORF">METZ01_LOCUS412508</name>
</gene>